<comment type="caution">
    <text evidence="2">The sequence shown here is derived from an EMBL/GenBank/DDBJ whole genome shotgun (WGS) entry which is preliminary data.</text>
</comment>
<proteinExistence type="predicted"/>
<keyword evidence="1" id="KW-0812">Transmembrane</keyword>
<dbReference type="Proteomes" id="UP001294444">
    <property type="component" value="Unassembled WGS sequence"/>
</dbReference>
<organism evidence="2 3">
    <name type="scientific">Melanopsichium pennsylvanicum</name>
    <dbReference type="NCBI Taxonomy" id="63383"/>
    <lineage>
        <taxon>Eukaryota</taxon>
        <taxon>Fungi</taxon>
        <taxon>Dikarya</taxon>
        <taxon>Basidiomycota</taxon>
        <taxon>Ustilaginomycotina</taxon>
        <taxon>Ustilaginomycetes</taxon>
        <taxon>Ustilaginales</taxon>
        <taxon>Ustilaginaceae</taxon>
        <taxon>Melanopsichium</taxon>
    </lineage>
</organism>
<feature type="transmembrane region" description="Helical" evidence="1">
    <location>
        <begin position="84"/>
        <end position="106"/>
    </location>
</feature>
<evidence type="ECO:0000313" key="3">
    <source>
        <dbReference type="Proteomes" id="UP001294444"/>
    </source>
</evidence>
<feature type="transmembrane region" description="Helical" evidence="1">
    <location>
        <begin position="51"/>
        <end position="72"/>
    </location>
</feature>
<accession>A0AAJ5C6T6</accession>
<name>A0AAJ5C6T6_9BASI</name>
<gene>
    <name evidence="2" type="ORF">MEPE_04915</name>
</gene>
<sequence>MSIDPSVAFIDTHITAMLTGLVIGEILSFLSFDIRLILAIIRKRQLRPMPLAYLISRYTMAVGICVLAWLSLPIAQGGAGNPRALHWLRAVVVPLLFTSTSAVLGYRAVILHYERPRIISLVIHTLLLAEFFGGVIVMTLCVADPTDPTQKLSSTTAASISPAWLSGPLFMAISIDFIFTLIVVVPILRRKEKPRKGEVVHMLLSDAAFFGVFSIVVKALALGFVLSFEARTTNPYLPLRMESVASTIFACRLFRGQEGFLRHQKERMADPTLAGIELDGLTAAASSLHGSAKGDEIVEVEAVDVEKGIHLESRKEGRKGSVETTRREASVTFIDICVEHSAKDEAGNLEKGQC</sequence>
<keyword evidence="1" id="KW-1133">Transmembrane helix</keyword>
<feature type="transmembrane region" description="Helical" evidence="1">
    <location>
        <begin position="208"/>
        <end position="228"/>
    </location>
</feature>
<reference evidence="2" key="1">
    <citation type="submission" date="2023-10" db="EMBL/GenBank/DDBJ databases">
        <authorList>
            <person name="Guldener U."/>
        </authorList>
    </citation>
    <scope>NUCLEOTIDE SEQUENCE</scope>
    <source>
        <strain evidence="2">Mp4</strain>
    </source>
</reference>
<dbReference type="AlphaFoldDB" id="A0AAJ5C6T6"/>
<keyword evidence="3" id="KW-1185">Reference proteome</keyword>
<keyword evidence="1" id="KW-0472">Membrane</keyword>
<dbReference type="EMBL" id="OAPG01000013">
    <property type="protein sequence ID" value="SNX86206.1"/>
    <property type="molecule type" value="Genomic_DNA"/>
</dbReference>
<feature type="transmembrane region" description="Helical" evidence="1">
    <location>
        <begin position="163"/>
        <end position="188"/>
    </location>
</feature>
<evidence type="ECO:0000313" key="2">
    <source>
        <dbReference type="EMBL" id="SNX86206.1"/>
    </source>
</evidence>
<feature type="transmembrane region" description="Helical" evidence="1">
    <location>
        <begin position="118"/>
        <end position="143"/>
    </location>
</feature>
<feature type="transmembrane region" description="Helical" evidence="1">
    <location>
        <begin position="12"/>
        <end position="30"/>
    </location>
</feature>
<protein>
    <submittedName>
        <fullName evidence="2">Uncharacterized protein</fullName>
    </submittedName>
</protein>
<evidence type="ECO:0000256" key="1">
    <source>
        <dbReference type="SAM" id="Phobius"/>
    </source>
</evidence>